<gene>
    <name evidence="1" type="ORF">S01H1_02364</name>
</gene>
<reference evidence="1" key="1">
    <citation type="journal article" date="2014" name="Front. Microbiol.">
        <title>High frequency of phylogenetically diverse reductive dehalogenase-homologous genes in deep subseafloor sedimentary metagenomes.</title>
        <authorList>
            <person name="Kawai M."/>
            <person name="Futagami T."/>
            <person name="Toyoda A."/>
            <person name="Takaki Y."/>
            <person name="Nishi S."/>
            <person name="Hori S."/>
            <person name="Arai W."/>
            <person name="Tsubouchi T."/>
            <person name="Morono Y."/>
            <person name="Uchiyama I."/>
            <person name="Ito T."/>
            <person name="Fujiyama A."/>
            <person name="Inagaki F."/>
            <person name="Takami H."/>
        </authorList>
    </citation>
    <scope>NUCLEOTIDE SEQUENCE</scope>
    <source>
        <strain evidence="1">Expedition CK06-06</strain>
    </source>
</reference>
<name>X0UAY8_9ZZZZ</name>
<protein>
    <submittedName>
        <fullName evidence="1">Uncharacterized protein</fullName>
    </submittedName>
</protein>
<organism evidence="1">
    <name type="scientific">marine sediment metagenome</name>
    <dbReference type="NCBI Taxonomy" id="412755"/>
    <lineage>
        <taxon>unclassified sequences</taxon>
        <taxon>metagenomes</taxon>
        <taxon>ecological metagenomes</taxon>
    </lineage>
</organism>
<proteinExistence type="predicted"/>
<dbReference type="AlphaFoldDB" id="X0UAY8"/>
<comment type="caution">
    <text evidence="1">The sequence shown here is derived from an EMBL/GenBank/DDBJ whole genome shotgun (WGS) entry which is preliminary data.</text>
</comment>
<evidence type="ECO:0000313" key="1">
    <source>
        <dbReference type="EMBL" id="GAF85670.1"/>
    </source>
</evidence>
<dbReference type="EMBL" id="BARS01001130">
    <property type="protein sequence ID" value="GAF85670.1"/>
    <property type="molecule type" value="Genomic_DNA"/>
</dbReference>
<sequence length="112" mass="12792">MIQSVSNVIEKNGKTIKENNLELKHNISIGTLVEVKYDEWYGDGACEKVHARLFIVAHGRDCDGTPLYSLCHHKTISQYNKISIKIGFTESDLKIIEQTNNVKKGKFVLEWK</sequence>
<accession>X0UAY8</accession>